<dbReference type="EMBL" id="SMKP01000009">
    <property type="protein sequence ID" value="TDD24794.1"/>
    <property type="molecule type" value="Genomic_DNA"/>
</dbReference>
<evidence type="ECO:0000313" key="1">
    <source>
        <dbReference type="EMBL" id="TDD24794.1"/>
    </source>
</evidence>
<dbReference type="AlphaFoldDB" id="A0A4R4X3G7"/>
<proteinExistence type="predicted"/>
<keyword evidence="2" id="KW-1185">Reference proteome</keyword>
<name>A0A4R4X3G7_9ACTN</name>
<evidence type="ECO:0008006" key="3">
    <source>
        <dbReference type="Google" id="ProtNLM"/>
    </source>
</evidence>
<reference evidence="1 2" key="1">
    <citation type="submission" date="2019-03" db="EMBL/GenBank/DDBJ databases">
        <title>Draft genome sequences of novel Actinobacteria.</title>
        <authorList>
            <person name="Sahin N."/>
            <person name="Ay H."/>
            <person name="Saygin H."/>
        </authorList>
    </citation>
    <scope>NUCLEOTIDE SEQUENCE [LARGE SCALE GENOMIC DNA]</scope>
    <source>
        <strain evidence="1 2">KC712</strain>
    </source>
</reference>
<organism evidence="1 2">
    <name type="scientific">Nonomuraea diastatica</name>
    <dbReference type="NCBI Taxonomy" id="1848329"/>
    <lineage>
        <taxon>Bacteria</taxon>
        <taxon>Bacillati</taxon>
        <taxon>Actinomycetota</taxon>
        <taxon>Actinomycetes</taxon>
        <taxon>Streptosporangiales</taxon>
        <taxon>Streptosporangiaceae</taxon>
        <taxon>Nonomuraea</taxon>
    </lineage>
</organism>
<protein>
    <recommendedName>
        <fullName evidence="3">DUF4304 domain-containing protein</fullName>
    </recommendedName>
</protein>
<sequence>MTTSLGQSDLIDDIQGRLESCGWQAESGEGWRWVDHTYQNDDATLRIRYLPNVNVIRFDFESEECLAGLSISFEDSPDQILDLISRDQSSLSEETWRIFIASLIELSPRILSLADEDGEDKVITGQDEGMAALREVDWE</sequence>
<gene>
    <name evidence="1" type="ORF">E1294_05050</name>
</gene>
<evidence type="ECO:0000313" key="2">
    <source>
        <dbReference type="Proteomes" id="UP000294543"/>
    </source>
</evidence>
<comment type="caution">
    <text evidence="1">The sequence shown here is derived from an EMBL/GenBank/DDBJ whole genome shotgun (WGS) entry which is preliminary data.</text>
</comment>
<dbReference type="OrthoDB" id="5195636at2"/>
<dbReference type="Proteomes" id="UP000294543">
    <property type="component" value="Unassembled WGS sequence"/>
</dbReference>
<dbReference type="RefSeq" id="WP_132504925.1">
    <property type="nucleotide sequence ID" value="NZ_SMKP01000009.1"/>
</dbReference>
<accession>A0A4R4X3G7</accession>